<protein>
    <submittedName>
        <fullName evidence="2">Interleukin-12 receptor subunit beta-2</fullName>
    </submittedName>
</protein>
<comment type="caution">
    <text evidence="2">The sequence shown here is derived from an EMBL/GenBank/DDBJ whole genome shotgun (WGS) entry which is preliminary data.</text>
</comment>
<keyword evidence="3" id="KW-1185">Reference proteome</keyword>
<feature type="region of interest" description="Disordered" evidence="1">
    <location>
        <begin position="1"/>
        <end position="26"/>
    </location>
</feature>
<dbReference type="AlphaFoldDB" id="A0A0L7LB50"/>
<reference evidence="2 3" key="1">
    <citation type="journal article" date="2015" name="Genome Biol. Evol.">
        <title>The genome of winter moth (Operophtera brumata) provides a genomic perspective on sexual dimorphism and phenology.</title>
        <authorList>
            <person name="Derks M.F."/>
            <person name="Smit S."/>
            <person name="Salis L."/>
            <person name="Schijlen E."/>
            <person name="Bossers A."/>
            <person name="Mateman C."/>
            <person name="Pijl A.S."/>
            <person name="de Ridder D."/>
            <person name="Groenen M.A."/>
            <person name="Visser M.E."/>
            <person name="Megens H.J."/>
        </authorList>
    </citation>
    <scope>NUCLEOTIDE SEQUENCE [LARGE SCALE GENOMIC DNA]</scope>
    <source>
        <strain evidence="2">WM2013NL</strain>
        <tissue evidence="2">Head and thorax</tissue>
    </source>
</reference>
<gene>
    <name evidence="2" type="ORF">OBRU01_11858</name>
</gene>
<proteinExistence type="predicted"/>
<organism evidence="2 3">
    <name type="scientific">Operophtera brumata</name>
    <name type="common">Winter moth</name>
    <name type="synonym">Phalaena brumata</name>
    <dbReference type="NCBI Taxonomy" id="104452"/>
    <lineage>
        <taxon>Eukaryota</taxon>
        <taxon>Metazoa</taxon>
        <taxon>Ecdysozoa</taxon>
        <taxon>Arthropoda</taxon>
        <taxon>Hexapoda</taxon>
        <taxon>Insecta</taxon>
        <taxon>Pterygota</taxon>
        <taxon>Neoptera</taxon>
        <taxon>Endopterygota</taxon>
        <taxon>Lepidoptera</taxon>
        <taxon>Glossata</taxon>
        <taxon>Ditrysia</taxon>
        <taxon>Geometroidea</taxon>
        <taxon>Geometridae</taxon>
        <taxon>Larentiinae</taxon>
        <taxon>Operophtera</taxon>
    </lineage>
</organism>
<evidence type="ECO:0000313" key="2">
    <source>
        <dbReference type="EMBL" id="KOB72629.1"/>
    </source>
</evidence>
<sequence>MPDTSLNSSKHHLNTTANVRHTKVQQEKKTKFVKSRFAQAIAAPATSGVRHSTDKPHWTAHTQPSKMCDNLNTGRVRCDVCRTINLAKHVKPNPDMQMYDKCSPPVKVDCGRVTQLPLNPTCIRVCTKEEYNLKKGGKKIAGILVGAVYFTYSQGVWGEQRDVTECIRRWQEYVRSINTRRPPTFDSCGKVIVFRDLKSYICYQELVCANSCDKPV</sequence>
<evidence type="ECO:0000256" key="1">
    <source>
        <dbReference type="SAM" id="MobiDB-lite"/>
    </source>
</evidence>
<dbReference type="Proteomes" id="UP000037510">
    <property type="component" value="Unassembled WGS sequence"/>
</dbReference>
<accession>A0A0L7LB50</accession>
<keyword evidence="2" id="KW-0675">Receptor</keyword>
<evidence type="ECO:0000313" key="3">
    <source>
        <dbReference type="Proteomes" id="UP000037510"/>
    </source>
</evidence>
<name>A0A0L7LB50_OPEBR</name>
<feature type="compositionally biased region" description="Polar residues" evidence="1">
    <location>
        <begin position="1"/>
        <end position="19"/>
    </location>
</feature>
<dbReference type="EMBL" id="JTDY01001887">
    <property type="protein sequence ID" value="KOB72629.1"/>
    <property type="molecule type" value="Genomic_DNA"/>
</dbReference>